<proteinExistence type="predicted"/>
<keyword evidence="3" id="KW-1185">Reference proteome</keyword>
<organism evidence="2 3">
    <name type="scientific">Brachionus plicatilis</name>
    <name type="common">Marine rotifer</name>
    <name type="synonym">Brachionus muelleri</name>
    <dbReference type="NCBI Taxonomy" id="10195"/>
    <lineage>
        <taxon>Eukaryota</taxon>
        <taxon>Metazoa</taxon>
        <taxon>Spiralia</taxon>
        <taxon>Gnathifera</taxon>
        <taxon>Rotifera</taxon>
        <taxon>Eurotatoria</taxon>
        <taxon>Monogononta</taxon>
        <taxon>Pseudotrocha</taxon>
        <taxon>Ploima</taxon>
        <taxon>Brachionidae</taxon>
        <taxon>Brachionus</taxon>
    </lineage>
</organism>
<dbReference type="EMBL" id="REGN01004651">
    <property type="protein sequence ID" value="RNA16688.1"/>
    <property type="molecule type" value="Genomic_DNA"/>
</dbReference>
<feature type="transmembrane region" description="Helical" evidence="1">
    <location>
        <begin position="140"/>
        <end position="164"/>
    </location>
</feature>
<dbReference type="OrthoDB" id="10581995at2759"/>
<evidence type="ECO:0000313" key="2">
    <source>
        <dbReference type="EMBL" id="RNA16688.1"/>
    </source>
</evidence>
<name>A0A3M7R091_BRAPC</name>
<gene>
    <name evidence="2" type="ORF">BpHYR1_051606</name>
</gene>
<keyword evidence="1" id="KW-1133">Transmembrane helix</keyword>
<sequence length="250" mass="28750">MSNFPKEKPNSLRSDLLTSSFNHESNSLLFNKKRIKSASSYDDYELDSRQELVLNSIGTGSDNSYMQEINEKKEDLKSNKKQSSRESKASSSKIFVFNNVDRDKHFQKVNNETLGGNRSDSYIPQADDSLSTLSDKKKKIIVRVVTIFSIVFFLICFAMIAFTLRMSEKIDAQIRKGYMEYNFNSLAKSTRTMYPKILNQNLPPKLTKFGHRTSDFDSNSTLIQTNLFNNNSITIVRRIFTIRPSKIDND</sequence>
<comment type="caution">
    <text evidence="2">The sequence shown here is derived from an EMBL/GenBank/DDBJ whole genome shotgun (WGS) entry which is preliminary data.</text>
</comment>
<evidence type="ECO:0000256" key="1">
    <source>
        <dbReference type="SAM" id="Phobius"/>
    </source>
</evidence>
<accession>A0A3M7R091</accession>
<keyword evidence="1" id="KW-0472">Membrane</keyword>
<dbReference type="AlphaFoldDB" id="A0A3M7R091"/>
<reference evidence="2 3" key="1">
    <citation type="journal article" date="2018" name="Sci. Rep.">
        <title>Genomic signatures of local adaptation to the degree of environmental predictability in rotifers.</title>
        <authorList>
            <person name="Franch-Gras L."/>
            <person name="Hahn C."/>
            <person name="Garcia-Roger E.M."/>
            <person name="Carmona M.J."/>
            <person name="Serra M."/>
            <person name="Gomez A."/>
        </authorList>
    </citation>
    <scope>NUCLEOTIDE SEQUENCE [LARGE SCALE GENOMIC DNA]</scope>
    <source>
        <strain evidence="2">HYR1</strain>
    </source>
</reference>
<dbReference type="Proteomes" id="UP000276133">
    <property type="component" value="Unassembled WGS sequence"/>
</dbReference>
<keyword evidence="1" id="KW-0812">Transmembrane</keyword>
<protein>
    <submittedName>
        <fullName evidence="2">Uncharacterized protein</fullName>
    </submittedName>
</protein>
<evidence type="ECO:0000313" key="3">
    <source>
        <dbReference type="Proteomes" id="UP000276133"/>
    </source>
</evidence>